<keyword evidence="3" id="KW-1185">Reference proteome</keyword>
<dbReference type="InterPro" id="IPR023213">
    <property type="entry name" value="CAT-like_dom_sf"/>
</dbReference>
<proteinExistence type="predicted"/>
<protein>
    <submittedName>
        <fullName evidence="2">Uncharacterized protein</fullName>
    </submittedName>
</protein>
<evidence type="ECO:0000256" key="1">
    <source>
        <dbReference type="ARBA" id="ARBA00022679"/>
    </source>
</evidence>
<evidence type="ECO:0000313" key="3">
    <source>
        <dbReference type="Proteomes" id="UP001143981"/>
    </source>
</evidence>
<reference evidence="2" key="1">
    <citation type="submission" date="2022-07" db="EMBL/GenBank/DDBJ databases">
        <title>Phylogenomic reconstructions and comparative analyses of Kickxellomycotina fungi.</title>
        <authorList>
            <person name="Reynolds N.K."/>
            <person name="Stajich J.E."/>
            <person name="Barry K."/>
            <person name="Grigoriev I.V."/>
            <person name="Crous P."/>
            <person name="Smith M.E."/>
        </authorList>
    </citation>
    <scope>NUCLEOTIDE SEQUENCE</scope>
    <source>
        <strain evidence="2">BCRC 34381</strain>
    </source>
</reference>
<sequence>MALDRIARGFCRVVAEHYPIVVGRPTVTADGRAVMAVDPADLCLPDIAELAVDRPAEDFFETRSHPDEARPAVRFFNLPRFYRTSGIRRPPQASYNRDHAAAVVRVIRFRDSAYVALYISLSHVLFDGLGATAFFNHWAAYARHADDAAVVLAAPPVNDRGAVRAYFASVAAVEPPHITHFRECAAALPMASPANIAPILMATPDIPPVEEQHLLHIAPARLEQLRQDVDASQTTFLALAALLTKTMLQANIAAMGAVPRRSYVMLPYDCRQRTGIPAAFSGNLSFLAIALLDSQAVLAGSYGDVARAIAEHSALTTGAHAKATVDVIEKELHVLYQGGAVMCNSPATSYVGLTNLRYMPLHSLDFGAGGPEILSCDHYIREGMLRL</sequence>
<comment type="caution">
    <text evidence="2">The sequence shown here is derived from an EMBL/GenBank/DDBJ whole genome shotgun (WGS) entry which is preliminary data.</text>
</comment>
<evidence type="ECO:0000313" key="2">
    <source>
        <dbReference type="EMBL" id="KAJ1718169.1"/>
    </source>
</evidence>
<name>A0A9W7XPE3_9FUNG</name>
<dbReference type="EMBL" id="JANBOI010003723">
    <property type="protein sequence ID" value="KAJ1718169.1"/>
    <property type="molecule type" value="Genomic_DNA"/>
</dbReference>
<dbReference type="Proteomes" id="UP001143981">
    <property type="component" value="Unassembled WGS sequence"/>
</dbReference>
<dbReference type="InterPro" id="IPR050317">
    <property type="entry name" value="Plant_Fungal_Acyltransferase"/>
</dbReference>
<dbReference type="PANTHER" id="PTHR31642:SF310">
    <property type="entry name" value="FATTY ALCOHOL:CAFFEOYL-COA ACYLTRANSFERASE"/>
    <property type="match status" value="1"/>
</dbReference>
<organism evidence="2 3">
    <name type="scientific">Coemansia biformis</name>
    <dbReference type="NCBI Taxonomy" id="1286918"/>
    <lineage>
        <taxon>Eukaryota</taxon>
        <taxon>Fungi</taxon>
        <taxon>Fungi incertae sedis</taxon>
        <taxon>Zoopagomycota</taxon>
        <taxon>Kickxellomycotina</taxon>
        <taxon>Kickxellomycetes</taxon>
        <taxon>Kickxellales</taxon>
        <taxon>Kickxellaceae</taxon>
        <taxon>Coemansia</taxon>
    </lineage>
</organism>
<keyword evidence="1" id="KW-0808">Transferase</keyword>
<dbReference type="Gene3D" id="3.30.559.10">
    <property type="entry name" value="Chloramphenicol acetyltransferase-like domain"/>
    <property type="match status" value="2"/>
</dbReference>
<dbReference type="GO" id="GO:0016747">
    <property type="term" value="F:acyltransferase activity, transferring groups other than amino-acyl groups"/>
    <property type="evidence" value="ECO:0007669"/>
    <property type="project" value="TreeGrafter"/>
</dbReference>
<dbReference type="PANTHER" id="PTHR31642">
    <property type="entry name" value="TRICHOTHECENE 3-O-ACETYLTRANSFERASE"/>
    <property type="match status" value="1"/>
</dbReference>
<gene>
    <name evidence="2" type="ORF">LPJ61_006785</name>
</gene>
<dbReference type="AlphaFoldDB" id="A0A9W7XPE3"/>
<dbReference type="Pfam" id="PF02458">
    <property type="entry name" value="Transferase"/>
    <property type="match status" value="1"/>
</dbReference>
<dbReference type="OrthoDB" id="671439at2759"/>
<accession>A0A9W7XPE3</accession>
<feature type="non-terminal residue" evidence="2">
    <location>
        <position position="387"/>
    </location>
</feature>